<organism evidence="1 2">
    <name type="scientific">Pseudomonas phage 201phi2-1</name>
    <name type="common">Pseudomonas chlororaphis phage 201phi2-1</name>
    <dbReference type="NCBI Taxonomy" id="198110"/>
    <lineage>
        <taxon>Viruses</taxon>
        <taxon>Duplodnaviria</taxon>
        <taxon>Heunggongvirae</taxon>
        <taxon>Uroviricota</taxon>
        <taxon>Caudoviricetes</taxon>
        <taxon>Chimalliviridae</taxon>
        <taxon>Serwervirus</taxon>
        <taxon>Serwervirus 201phi21</taxon>
    </lineage>
</organism>
<proteinExistence type="predicted"/>
<dbReference type="KEGG" id="vg:6372585"/>
<dbReference type="RefSeq" id="YP_001956814.1">
    <property type="nucleotide sequence ID" value="NC_010821.1"/>
</dbReference>
<organismHost>
    <name type="scientific">Pseudomonas chlororaphis</name>
    <dbReference type="NCBI Taxonomy" id="587753"/>
</organismHost>
<reference evidence="1 2" key="1">
    <citation type="journal article" date="2008" name="Virology">
        <title>Characterization of Pseudomonas chlororaphis myovirus 201varphi2-1 via genomic sequencing, mass spectrometry, and electron microscopy.</title>
        <authorList>
            <person name="Thomas J.A."/>
            <person name="Rolando M.R."/>
            <person name="Carroll C.A."/>
            <person name="Shen P.S."/>
            <person name="Belnap D.M."/>
            <person name="Weintraub S.T."/>
            <person name="Serwer P."/>
            <person name="Hardies S.C."/>
        </authorList>
    </citation>
    <scope>NUCLEOTIDE SEQUENCE</scope>
</reference>
<sequence length="146" mass="16565">MEQRSIRSLIANLKRHYNLMGEEILACYDTAVNGLWSLTEVKYPTVSVSPSNWKKLADKLDLDAQVKHPGSNVPCLLLFNGLYVRSEARVADCHVLWVSTLGCYCPTSQYLVDSMQRVVMSSKSTKKQIEYANRVLNAINKRLEKV</sequence>
<dbReference type="Proteomes" id="UP000002421">
    <property type="component" value="Segment"/>
</dbReference>
<evidence type="ECO:0000313" key="2">
    <source>
        <dbReference type="Proteomes" id="UP000002421"/>
    </source>
</evidence>
<accession>B3FIV3</accession>
<evidence type="ECO:0000313" key="1">
    <source>
        <dbReference type="EMBL" id="ABY62922.1"/>
    </source>
</evidence>
<protein>
    <submittedName>
        <fullName evidence="1">Uncharacterized protein</fullName>
    </submittedName>
</protein>
<keyword evidence="2" id="KW-1185">Reference proteome</keyword>
<gene>
    <name evidence="1" type="ORF">201phi2-1p089</name>
</gene>
<dbReference type="EMBL" id="EU197055">
    <property type="protein sequence ID" value="ABY62922.1"/>
    <property type="molecule type" value="Genomic_DNA"/>
</dbReference>
<name>B3FIV3_BP201</name>